<reference evidence="1 2" key="1">
    <citation type="submission" date="2024-11" db="EMBL/GenBank/DDBJ databases">
        <title>First Report of Moraxella oculi in Brazil in an Infectious Bovine Keratoconjunctivitis Outbreak.</title>
        <authorList>
            <person name="Carvalho C.V."/>
            <person name="Domingues R."/>
            <person name="Coutinho C."/>
            <person name="Honorio N.T.B.S."/>
            <person name="Faza D.R.L.R."/>
            <person name="Carvalho W.A."/>
            <person name="Machado A.B.F."/>
            <person name="Martins M.F."/>
            <person name="Gaspar E.B."/>
        </authorList>
    </citation>
    <scope>NUCLEOTIDE SEQUENCE [LARGE SCALE GENOMIC DNA]</scope>
    <source>
        <strain evidence="1 2">2117LE</strain>
    </source>
</reference>
<evidence type="ECO:0000313" key="1">
    <source>
        <dbReference type="EMBL" id="MFL1732959.1"/>
    </source>
</evidence>
<name>A0ABW8UA85_9GAMM</name>
<evidence type="ECO:0000313" key="2">
    <source>
        <dbReference type="Proteomes" id="UP001624684"/>
    </source>
</evidence>
<gene>
    <name evidence="1" type="ORF">ACJHVH_08195</name>
</gene>
<dbReference type="Proteomes" id="UP001624684">
    <property type="component" value="Unassembled WGS sequence"/>
</dbReference>
<organism evidence="1 2">
    <name type="scientific">Moraxella oculi</name>
    <dbReference type="NCBI Taxonomy" id="2940516"/>
    <lineage>
        <taxon>Bacteria</taxon>
        <taxon>Pseudomonadati</taxon>
        <taxon>Pseudomonadota</taxon>
        <taxon>Gammaproteobacteria</taxon>
        <taxon>Moraxellales</taxon>
        <taxon>Moraxellaceae</taxon>
        <taxon>Moraxella</taxon>
    </lineage>
</organism>
<protein>
    <recommendedName>
        <fullName evidence="3">CdiI immunity protein domain-containing protein</fullName>
    </recommendedName>
</protein>
<proteinExistence type="predicted"/>
<dbReference type="EMBL" id="JBJJXE010000016">
    <property type="protein sequence ID" value="MFL1732959.1"/>
    <property type="molecule type" value="Genomic_DNA"/>
</dbReference>
<comment type="caution">
    <text evidence="1">The sequence shown here is derived from an EMBL/GenBank/DDBJ whole genome shotgun (WGS) entry which is preliminary data.</text>
</comment>
<evidence type="ECO:0008006" key="3">
    <source>
        <dbReference type="Google" id="ProtNLM"/>
    </source>
</evidence>
<accession>A0ABW8UA85</accession>
<dbReference type="RefSeq" id="WP_407069468.1">
    <property type="nucleotide sequence ID" value="NZ_JBJJXE010000016.1"/>
</dbReference>
<keyword evidence="2" id="KW-1185">Reference proteome</keyword>
<sequence>MNLLNLSDDELRIVYNALYYFSVNADYQDFEDISHLSDDNIDEYSISLRCFIDDILRKRSYQSEK</sequence>